<feature type="compositionally biased region" description="Basic and acidic residues" evidence="1">
    <location>
        <begin position="67"/>
        <end position="78"/>
    </location>
</feature>
<organism evidence="2 3">
    <name type="scientific">Streptoalloteichus tenebrarius (strain ATCC 17920 / DSM 40477 / JCM 4838 / CBS 697.72 / NBRC 16177 / NCIMB 11028 / NRRL B-12390 / A12253. 1 / ISP 5477)</name>
    <name type="common">Streptomyces tenebrarius</name>
    <dbReference type="NCBI Taxonomy" id="1933"/>
    <lineage>
        <taxon>Bacteria</taxon>
        <taxon>Bacillati</taxon>
        <taxon>Actinomycetota</taxon>
        <taxon>Actinomycetes</taxon>
        <taxon>Pseudonocardiales</taxon>
        <taxon>Pseudonocardiaceae</taxon>
        <taxon>Streptoalloteichus</taxon>
    </lineage>
</organism>
<protein>
    <submittedName>
        <fullName evidence="2">Uncharacterized protein</fullName>
    </submittedName>
</protein>
<reference evidence="2 3" key="1">
    <citation type="submission" date="2022-06" db="EMBL/GenBank/DDBJ databases">
        <title>Genomic Encyclopedia of Archaeal and Bacterial Type Strains, Phase II (KMG-II): from individual species to whole genera.</title>
        <authorList>
            <person name="Goeker M."/>
        </authorList>
    </citation>
    <scope>NUCLEOTIDE SEQUENCE [LARGE SCALE GENOMIC DNA]</scope>
    <source>
        <strain evidence="2 3">DSM 40477</strain>
    </source>
</reference>
<comment type="caution">
    <text evidence="2">The sequence shown here is derived from an EMBL/GenBank/DDBJ whole genome shotgun (WGS) entry which is preliminary data.</text>
</comment>
<keyword evidence="3" id="KW-1185">Reference proteome</keyword>
<gene>
    <name evidence="2" type="ORF">LX15_005954</name>
</gene>
<dbReference type="EMBL" id="JAMTCP010000060">
    <property type="protein sequence ID" value="MCP2262220.1"/>
    <property type="molecule type" value="Genomic_DNA"/>
</dbReference>
<proteinExistence type="predicted"/>
<accession>A0ABT1I3S3</accession>
<dbReference type="RefSeq" id="WP_253674252.1">
    <property type="nucleotide sequence ID" value="NZ_JAMTCP010000060.1"/>
</dbReference>
<dbReference type="Gene3D" id="1.20.5.2280">
    <property type="match status" value="1"/>
</dbReference>
<feature type="region of interest" description="Disordered" evidence="1">
    <location>
        <begin position="58"/>
        <end position="123"/>
    </location>
</feature>
<sequence length="137" mass="14857">MSDFRAEVAAKVAEVDSRVTEVDSRVTEVDSRVTEVDSRVAEVDAKIDNVTEALAAVRAGQDAILEPPRRRSGEEPPPRDGPAQPGGAPVLQDPSSVPERRRGSCPEAGPRSRHGRCFRSSAGVVSRSCRRAVRWVR</sequence>
<dbReference type="Proteomes" id="UP001205311">
    <property type="component" value="Unassembled WGS sequence"/>
</dbReference>
<evidence type="ECO:0000313" key="3">
    <source>
        <dbReference type="Proteomes" id="UP001205311"/>
    </source>
</evidence>
<evidence type="ECO:0000256" key="1">
    <source>
        <dbReference type="SAM" id="MobiDB-lite"/>
    </source>
</evidence>
<name>A0ABT1I3S3_STRSD</name>
<evidence type="ECO:0000313" key="2">
    <source>
        <dbReference type="EMBL" id="MCP2262220.1"/>
    </source>
</evidence>